<evidence type="ECO:0000313" key="10">
    <source>
        <dbReference type="EMBL" id="KAJ3137420.1"/>
    </source>
</evidence>
<dbReference type="InterPro" id="IPR008271">
    <property type="entry name" value="Ser/Thr_kinase_AS"/>
</dbReference>
<dbReference type="GO" id="GO:0008092">
    <property type="term" value="F:cytoskeletal protein binding"/>
    <property type="evidence" value="ECO:0007669"/>
    <property type="project" value="InterPro"/>
</dbReference>
<dbReference type="PANTHER" id="PTHR44329:SF298">
    <property type="entry name" value="MIXED LINEAGE KINASE DOMAIN-LIKE PROTEIN"/>
    <property type="match status" value="1"/>
</dbReference>
<evidence type="ECO:0000259" key="8">
    <source>
        <dbReference type="PROSITE" id="PS50105"/>
    </source>
</evidence>
<gene>
    <name evidence="10" type="ORF">HK100_000689</name>
</gene>
<evidence type="ECO:0000256" key="4">
    <source>
        <dbReference type="PROSITE-ProRule" id="PRU10141"/>
    </source>
</evidence>
<feature type="region of interest" description="Disordered" evidence="5">
    <location>
        <begin position="999"/>
        <end position="1022"/>
    </location>
</feature>
<dbReference type="PROSITE" id="PS50105">
    <property type="entry name" value="SAM_DOMAIN"/>
    <property type="match status" value="1"/>
</dbReference>
<comment type="caution">
    <text evidence="10">The sequence shown here is derived from an EMBL/GenBank/DDBJ whole genome shotgun (WGS) entry which is preliminary data.</text>
</comment>
<dbReference type="PROSITE" id="PS50942">
    <property type="entry name" value="ENTH"/>
    <property type="match status" value="1"/>
</dbReference>
<name>A0AAD5T8P4_9FUNG</name>
<feature type="compositionally biased region" description="Polar residues" evidence="5">
    <location>
        <begin position="1407"/>
        <end position="1458"/>
    </location>
</feature>
<feature type="region of interest" description="Disordered" evidence="5">
    <location>
        <begin position="1519"/>
        <end position="1541"/>
    </location>
</feature>
<dbReference type="InterPro" id="IPR051681">
    <property type="entry name" value="Ser/Thr_Kinases-Pseudokinases"/>
</dbReference>
<evidence type="ECO:0000256" key="2">
    <source>
        <dbReference type="ARBA" id="ARBA00022741"/>
    </source>
</evidence>
<dbReference type="Gene3D" id="2.30.30.700">
    <property type="entry name" value="SLA1 homology domain 1"/>
    <property type="match status" value="1"/>
</dbReference>
<feature type="region of interest" description="Disordered" evidence="5">
    <location>
        <begin position="894"/>
        <end position="913"/>
    </location>
</feature>
<organism evidence="10 11">
    <name type="scientific">Physocladia obscura</name>
    <dbReference type="NCBI Taxonomy" id="109957"/>
    <lineage>
        <taxon>Eukaryota</taxon>
        <taxon>Fungi</taxon>
        <taxon>Fungi incertae sedis</taxon>
        <taxon>Chytridiomycota</taxon>
        <taxon>Chytridiomycota incertae sedis</taxon>
        <taxon>Chytridiomycetes</taxon>
        <taxon>Chytridiales</taxon>
        <taxon>Chytriomycetaceae</taxon>
        <taxon>Physocladia</taxon>
    </lineage>
</organism>
<accession>A0AAD5T8P4</accession>
<dbReference type="GO" id="GO:0042802">
    <property type="term" value="F:identical protein binding"/>
    <property type="evidence" value="ECO:0007669"/>
    <property type="project" value="InterPro"/>
</dbReference>
<evidence type="ECO:0008006" key="12">
    <source>
        <dbReference type="Google" id="ProtNLM"/>
    </source>
</evidence>
<keyword evidence="1" id="KW-0808">Transferase</keyword>
<dbReference type="InterPro" id="IPR008942">
    <property type="entry name" value="ENTH_VHS"/>
</dbReference>
<keyword evidence="2 4" id="KW-0547">Nucleotide-binding</keyword>
<dbReference type="SUPFAM" id="SSF47923">
    <property type="entry name" value="Ypt/Rab-GAP domain of gyp1p"/>
    <property type="match status" value="1"/>
</dbReference>
<evidence type="ECO:0000313" key="11">
    <source>
        <dbReference type="Proteomes" id="UP001211907"/>
    </source>
</evidence>
<evidence type="ECO:0000259" key="9">
    <source>
        <dbReference type="PROSITE" id="PS50942"/>
    </source>
</evidence>
<feature type="domain" description="ENTH" evidence="9">
    <location>
        <begin position="761"/>
        <end position="897"/>
    </location>
</feature>
<dbReference type="Pfam" id="PF07647">
    <property type="entry name" value="SAM_2"/>
    <property type="match status" value="1"/>
</dbReference>
<dbReference type="SMART" id="SM00273">
    <property type="entry name" value="ENTH"/>
    <property type="match status" value="1"/>
</dbReference>
<evidence type="ECO:0000259" key="6">
    <source>
        <dbReference type="PROSITE" id="PS50011"/>
    </source>
</evidence>
<protein>
    <recommendedName>
        <fullName evidence="12">Non-specific serine/threonine protein kinase</fullName>
    </recommendedName>
</protein>
<dbReference type="InterPro" id="IPR013809">
    <property type="entry name" value="ENTH"/>
</dbReference>
<dbReference type="InterPro" id="IPR007131">
    <property type="entry name" value="SHD1"/>
</dbReference>
<feature type="domain" description="SAM" evidence="8">
    <location>
        <begin position="1558"/>
        <end position="1638"/>
    </location>
</feature>
<feature type="compositionally biased region" description="Low complexity" evidence="5">
    <location>
        <begin position="894"/>
        <end position="906"/>
    </location>
</feature>
<dbReference type="GO" id="GO:0043130">
    <property type="term" value="F:ubiquitin binding"/>
    <property type="evidence" value="ECO:0007669"/>
    <property type="project" value="InterPro"/>
</dbReference>
<dbReference type="Gene3D" id="1.10.510.10">
    <property type="entry name" value="Transferase(Phosphotransferase) domain 1"/>
    <property type="match status" value="1"/>
</dbReference>
<dbReference type="SUPFAM" id="SSF48464">
    <property type="entry name" value="ENTH/VHS domain"/>
    <property type="match status" value="1"/>
</dbReference>
<evidence type="ECO:0000259" key="7">
    <source>
        <dbReference type="PROSITE" id="PS50086"/>
    </source>
</evidence>
<keyword evidence="1" id="KW-0723">Serine/threonine-protein kinase</keyword>
<dbReference type="Pfam" id="PF01417">
    <property type="entry name" value="ENTH"/>
    <property type="match status" value="1"/>
</dbReference>
<dbReference type="PROSITE" id="PS00108">
    <property type="entry name" value="PROTEIN_KINASE_ST"/>
    <property type="match status" value="1"/>
</dbReference>
<dbReference type="PROSITE" id="PS50011">
    <property type="entry name" value="PROTEIN_KINASE_DOM"/>
    <property type="match status" value="1"/>
</dbReference>
<feature type="compositionally biased region" description="Polar residues" evidence="5">
    <location>
        <begin position="313"/>
        <end position="322"/>
    </location>
</feature>
<feature type="domain" description="Protein kinase" evidence="6">
    <location>
        <begin position="1054"/>
        <end position="1362"/>
    </location>
</feature>
<dbReference type="InterPro" id="IPR017441">
    <property type="entry name" value="Protein_kinase_ATP_BS"/>
</dbReference>
<dbReference type="PANTHER" id="PTHR44329">
    <property type="entry name" value="SERINE/THREONINE-PROTEIN KINASE TNNI3K-RELATED"/>
    <property type="match status" value="1"/>
</dbReference>
<evidence type="ECO:0000256" key="5">
    <source>
        <dbReference type="SAM" id="MobiDB-lite"/>
    </source>
</evidence>
<feature type="region of interest" description="Disordered" evidence="5">
    <location>
        <begin position="143"/>
        <end position="166"/>
    </location>
</feature>
<dbReference type="Proteomes" id="UP001211907">
    <property type="component" value="Unassembled WGS sequence"/>
</dbReference>
<feature type="region of interest" description="Disordered" evidence="5">
    <location>
        <begin position="97"/>
        <end position="118"/>
    </location>
</feature>
<dbReference type="InterPro" id="IPR000719">
    <property type="entry name" value="Prot_kinase_dom"/>
</dbReference>
<dbReference type="Gene3D" id="1.10.8.270">
    <property type="entry name" value="putative rabgap domain of human tbc1 domain family member 14 like domains"/>
    <property type="match status" value="1"/>
</dbReference>
<proteinExistence type="predicted"/>
<dbReference type="Pfam" id="PF00566">
    <property type="entry name" value="RabGAP-TBC"/>
    <property type="match status" value="1"/>
</dbReference>
<dbReference type="InterPro" id="IPR000195">
    <property type="entry name" value="Rab-GAP-TBC_dom"/>
</dbReference>
<dbReference type="SMART" id="SM00220">
    <property type="entry name" value="S_TKc"/>
    <property type="match status" value="1"/>
</dbReference>
<dbReference type="Gene3D" id="1.10.150.50">
    <property type="entry name" value="Transcription Factor, Ets-1"/>
    <property type="match status" value="1"/>
</dbReference>
<evidence type="ECO:0000256" key="3">
    <source>
        <dbReference type="ARBA" id="ARBA00022840"/>
    </source>
</evidence>
<keyword evidence="3 4" id="KW-0067">ATP-binding</keyword>
<dbReference type="InterPro" id="IPR011009">
    <property type="entry name" value="Kinase-like_dom_sf"/>
</dbReference>
<feature type="binding site" evidence="4">
    <location>
        <position position="1081"/>
    </location>
    <ligand>
        <name>ATP</name>
        <dbReference type="ChEBI" id="CHEBI:30616"/>
    </ligand>
</feature>
<dbReference type="SUPFAM" id="SSF56112">
    <property type="entry name" value="Protein kinase-like (PK-like)"/>
    <property type="match status" value="1"/>
</dbReference>
<dbReference type="PROSITE" id="PS00107">
    <property type="entry name" value="PROTEIN_KINASE_ATP"/>
    <property type="match status" value="1"/>
</dbReference>
<dbReference type="InterPro" id="IPR001660">
    <property type="entry name" value="SAM"/>
</dbReference>
<dbReference type="Pfam" id="PF03983">
    <property type="entry name" value="SHD1"/>
    <property type="match status" value="1"/>
</dbReference>
<dbReference type="Gene3D" id="1.25.40.90">
    <property type="match status" value="1"/>
</dbReference>
<dbReference type="PROSITE" id="PS50086">
    <property type="entry name" value="TBC_RABGAP"/>
    <property type="match status" value="1"/>
</dbReference>
<dbReference type="GO" id="GO:0004674">
    <property type="term" value="F:protein serine/threonine kinase activity"/>
    <property type="evidence" value="ECO:0007669"/>
    <property type="project" value="UniProtKB-KW"/>
</dbReference>
<evidence type="ECO:0000256" key="1">
    <source>
        <dbReference type="ARBA" id="ARBA00022527"/>
    </source>
</evidence>
<feature type="compositionally biased region" description="Low complexity" evidence="5">
    <location>
        <begin position="1472"/>
        <end position="1482"/>
    </location>
</feature>
<dbReference type="Pfam" id="PF07714">
    <property type="entry name" value="PK_Tyr_Ser-Thr"/>
    <property type="match status" value="2"/>
</dbReference>
<dbReference type="InterPro" id="IPR035969">
    <property type="entry name" value="Rab-GAP_TBC_sf"/>
</dbReference>
<dbReference type="GO" id="GO:0030674">
    <property type="term" value="F:protein-macromolecule adaptor activity"/>
    <property type="evidence" value="ECO:0007669"/>
    <property type="project" value="InterPro"/>
</dbReference>
<feature type="compositionally biased region" description="Low complexity" evidence="5">
    <location>
        <begin position="145"/>
        <end position="166"/>
    </location>
</feature>
<keyword evidence="1" id="KW-0418">Kinase</keyword>
<dbReference type="GO" id="GO:0005524">
    <property type="term" value="F:ATP binding"/>
    <property type="evidence" value="ECO:0007669"/>
    <property type="project" value="UniProtKB-UniRule"/>
</dbReference>
<feature type="region of interest" description="Disordered" evidence="5">
    <location>
        <begin position="1400"/>
        <end position="1482"/>
    </location>
</feature>
<sequence>MPQAHHTHATRNSNGSEYRNISMLRAVRWDHAQNVAPKTPSLPSATNLEAKPLPRLPYSSDTARPDISTQLHSSIKHSRAGHSSRVAFTNFFETTALKSNKPKRGHQSENPIPPTPSAASDVELAILDRSSGFQNIQHSVMSKFPTQTPSTSPLSQKSQKSQKSKSNVLSFKTPFKDWQSPKSVVANFHPNSQIRRGSIDRSVTSSIFRSPFTFNGGSNLQQSSESVLMSPSDNLPKDAESIRKYSSNVSFVQANTHPVSVIETSNAALGSTVVIMDTSDYLIPTEFYEAKSSKIWHINPFDILRSRKENRKSVSTQCQNPPADNIPPKPSLSLPRLPRPSFASTIRPEFMSQSRRTSSWFRFNRLARDSVNNSASNASVSNIVTNNLEDSMSLFSGPQIIRGLSNEQILREPYRPNVRYSEDASVRTSLDRSGLQKIDLFGHIVSEPIGAEVIRNLTFQYSIDDVRKRIWAASGLSVRDYAYAQGRVCVQNIYEFSDTKLLFDSVCKGIPHKWRGQVWFYAITTRSGCNTTNHKALIQQFHESCEIPLYNELDMMEDVEALVAVLPPRGVQLKRVLTALVHHQDILGYVGSMPILAAMLLLVMDEECAFVALVHLYDRKKSKRDSVAKDLLNVASSGTGGNFVDNNVKHVGEYGMSKYDSKNFGNLTSVFGKALTASKDREERKPIFELSRYYSLVLSAAIVKWYEQYLLEISGSEILGFLRGCVQLWDHVNRSEEMALPLSWLKKGKEENTLMERKMSTNTTSFSEAQAKASLATSNESSSIPAMELAALVKDAADPAKCVQMMEAVDRRLADRDRLARNWRQVYKALLLLEAFLRAGFLSAATYAQTHSITSLEALRSTYFEDDEVPDAASNIRILSTRLLSALSEATRLAPTTDQTTQQAPTNKPTQPAVLPTTKLAYRTWTDLSGSFKVEARFQSVKSNMVTLERPNGEQIGIMMDKMSSADLNYILGLQQQGIDVRKSAPQITKSTSNQSILKLSQTQNEHKPSVITATNPQPNSAVNDAGKNISNTAAKSSLPPGFIIPATALKIDLTPAGKLGAGTSGIVRRASYSGNSVAVKIISVRHLTKPQREAVIKEAEIMSRIVHPNAVRLFGVMIEEGLGLGLVMELLPRGCLKDYIESNPMPSLAQRIRLARDVSHAMGYLHDTLNMVHRDLKALNVLIDDQGVFLRGKVCDFGFAHVKSLGMDTSFWNGPETNLTNDAGDFSGGAIRGLKMQAAISMGSMTVNGGMGTPLWMAPELFDMNALISKPADVYAFTIVMTEIFSWAGPYCISYRMIIPIMQNVINLVKSGGRPELSLSSDVPPTIRSLIESGWDQNPEKRPTFREMTRILERAKAEADFNSIYAQIPLPTPVSGREIRNDTFVPQANVGVVSGATGNKPLDNMSPLQRTLPPQNSPTSGSAPLLTAINNNPFNNGGSGISGQAFNPFSHSATSGRAVNPSPSVPILNMQQQQQQQQQLNQQQQQLNQQQQQHQQQQAVFANTLKKVSSYSGIHLQQQYQQQNQLRPPHAAENRPQSMPSADTLIIPGASRHAIMWDVEETAMWLLMAGEGLETAKRCKGEYPTALLFYLNQYLDSKIDGKLLLGMSEHDLVEKLGLTDFNRRRKILQLLDDYKLK</sequence>
<dbReference type="InterPro" id="IPR001245">
    <property type="entry name" value="Ser-Thr/Tyr_kinase_cat_dom"/>
</dbReference>
<dbReference type="SUPFAM" id="SSF47769">
    <property type="entry name" value="SAM/Pointed domain"/>
    <property type="match status" value="1"/>
</dbReference>
<feature type="domain" description="Rab-GAP TBC" evidence="7">
    <location>
        <begin position="509"/>
        <end position="736"/>
    </location>
</feature>
<keyword evidence="11" id="KW-1185">Reference proteome</keyword>
<feature type="compositionally biased region" description="Polar residues" evidence="5">
    <location>
        <begin position="1012"/>
        <end position="1022"/>
    </location>
</feature>
<feature type="region of interest" description="Disordered" evidence="5">
    <location>
        <begin position="35"/>
        <end position="65"/>
    </location>
</feature>
<feature type="region of interest" description="Disordered" evidence="5">
    <location>
        <begin position="309"/>
        <end position="338"/>
    </location>
</feature>
<reference evidence="10" key="1">
    <citation type="submission" date="2020-05" db="EMBL/GenBank/DDBJ databases">
        <title>Phylogenomic resolution of chytrid fungi.</title>
        <authorList>
            <person name="Stajich J.E."/>
            <person name="Amses K."/>
            <person name="Simmons R."/>
            <person name="Seto K."/>
            <person name="Myers J."/>
            <person name="Bonds A."/>
            <person name="Quandt C.A."/>
            <person name="Barry K."/>
            <person name="Liu P."/>
            <person name="Grigoriev I."/>
            <person name="Longcore J.E."/>
            <person name="James T.Y."/>
        </authorList>
    </citation>
    <scope>NUCLEOTIDE SEQUENCE</scope>
    <source>
        <strain evidence="10">JEL0513</strain>
    </source>
</reference>
<dbReference type="EMBL" id="JADGJH010000114">
    <property type="protein sequence ID" value="KAJ3137420.1"/>
    <property type="molecule type" value="Genomic_DNA"/>
</dbReference>
<dbReference type="InterPro" id="IPR013761">
    <property type="entry name" value="SAM/pointed_sf"/>
</dbReference>